<dbReference type="Gene3D" id="3.90.550.10">
    <property type="entry name" value="Spore Coat Polysaccharide Biosynthesis Protein SpsA, Chain A"/>
    <property type="match status" value="1"/>
</dbReference>
<keyword evidence="6" id="KW-1185">Reference proteome</keyword>
<dbReference type="PANTHER" id="PTHR43179:SF12">
    <property type="entry name" value="GALACTOFURANOSYLTRANSFERASE GLFT2"/>
    <property type="match status" value="1"/>
</dbReference>
<name>A0A9X2L7C7_9BACT</name>
<feature type="domain" description="Glycosyltransferase 2-like" evidence="4">
    <location>
        <begin position="5"/>
        <end position="121"/>
    </location>
</feature>
<evidence type="ECO:0000259" key="4">
    <source>
        <dbReference type="Pfam" id="PF00535"/>
    </source>
</evidence>
<dbReference type="RefSeq" id="WP_255135762.1">
    <property type="nucleotide sequence ID" value="NZ_JANDBC010000003.1"/>
</dbReference>
<evidence type="ECO:0000256" key="3">
    <source>
        <dbReference type="ARBA" id="ARBA00022679"/>
    </source>
</evidence>
<dbReference type="InterPro" id="IPR029044">
    <property type="entry name" value="Nucleotide-diphossugar_trans"/>
</dbReference>
<dbReference type="Proteomes" id="UP001139125">
    <property type="component" value="Unassembled WGS sequence"/>
</dbReference>
<sequence length="339" mass="39253">MKSFSIIIVTWNALEHLKNYLPSVTETDYPDFEIIIADNASTDGSKEWVKSTYPEIKIASFDQNYGYCGGNNRAVPLAEKDILLFLNNDVKVEKNWLQGINDIFEKDEKMAAVQPKMRAVEQPEHFEYAGAAGGFMDKYGYTFCRGRIFNEVERDEGQYDDSPNLFWASGAALAIRKVLFIESGGFDEDFEFHMEEIDLCWRLQNKGYKIGYAPESLVYHLGGGSLPMGSPRKVYYNFRNSLFMLWKNYSSSSLRKRFLLRLILDVIAAYKALLSGKPKEWWAVAKAHLHFAKDFFRVHRKRKELQSQRTISHDPDTMLDISLIWQHFVKGVKRFRDLG</sequence>
<dbReference type="GO" id="GO:0016757">
    <property type="term" value="F:glycosyltransferase activity"/>
    <property type="evidence" value="ECO:0007669"/>
    <property type="project" value="UniProtKB-KW"/>
</dbReference>
<dbReference type="Pfam" id="PF00535">
    <property type="entry name" value="Glycos_transf_2"/>
    <property type="match status" value="1"/>
</dbReference>
<evidence type="ECO:0000313" key="6">
    <source>
        <dbReference type="Proteomes" id="UP001139125"/>
    </source>
</evidence>
<dbReference type="SUPFAM" id="SSF53448">
    <property type="entry name" value="Nucleotide-diphospho-sugar transferases"/>
    <property type="match status" value="1"/>
</dbReference>
<protein>
    <submittedName>
        <fullName evidence="5">Glycosyltransferase family 2 protein</fullName>
    </submittedName>
</protein>
<organism evidence="5 6">
    <name type="scientific">Gracilimonas sediminicola</name>
    <dbReference type="NCBI Taxonomy" id="2952158"/>
    <lineage>
        <taxon>Bacteria</taxon>
        <taxon>Pseudomonadati</taxon>
        <taxon>Balneolota</taxon>
        <taxon>Balneolia</taxon>
        <taxon>Balneolales</taxon>
        <taxon>Balneolaceae</taxon>
        <taxon>Gracilimonas</taxon>
    </lineage>
</organism>
<dbReference type="EMBL" id="JANDBC010000003">
    <property type="protein sequence ID" value="MCP9292863.1"/>
    <property type="molecule type" value="Genomic_DNA"/>
</dbReference>
<accession>A0A9X2L7C7</accession>
<evidence type="ECO:0000313" key="5">
    <source>
        <dbReference type="EMBL" id="MCP9292863.1"/>
    </source>
</evidence>
<dbReference type="InterPro" id="IPR001173">
    <property type="entry name" value="Glyco_trans_2-like"/>
</dbReference>
<dbReference type="AlphaFoldDB" id="A0A9X2L7C7"/>
<dbReference type="CDD" id="cd04186">
    <property type="entry name" value="GT_2_like_c"/>
    <property type="match status" value="1"/>
</dbReference>
<proteinExistence type="inferred from homology"/>
<keyword evidence="3" id="KW-0808">Transferase</keyword>
<evidence type="ECO:0000256" key="2">
    <source>
        <dbReference type="ARBA" id="ARBA00022676"/>
    </source>
</evidence>
<reference evidence="5" key="1">
    <citation type="submission" date="2022-06" db="EMBL/GenBank/DDBJ databases">
        <title>Gracilimonas sp. CAU 1638 isolated from sea sediment.</title>
        <authorList>
            <person name="Kim W."/>
        </authorList>
    </citation>
    <scope>NUCLEOTIDE SEQUENCE</scope>
    <source>
        <strain evidence="5">CAU 1638</strain>
    </source>
</reference>
<keyword evidence="2" id="KW-0328">Glycosyltransferase</keyword>
<comment type="caution">
    <text evidence="5">The sequence shown here is derived from an EMBL/GenBank/DDBJ whole genome shotgun (WGS) entry which is preliminary data.</text>
</comment>
<comment type="similarity">
    <text evidence="1">Belongs to the glycosyltransferase 2 family.</text>
</comment>
<evidence type="ECO:0000256" key="1">
    <source>
        <dbReference type="ARBA" id="ARBA00006739"/>
    </source>
</evidence>
<dbReference type="PANTHER" id="PTHR43179">
    <property type="entry name" value="RHAMNOSYLTRANSFERASE WBBL"/>
    <property type="match status" value="1"/>
</dbReference>
<gene>
    <name evidence="5" type="ORF">NM125_14835</name>
</gene>